<evidence type="ECO:0000313" key="4">
    <source>
        <dbReference type="Proteomes" id="UP000186058"/>
    </source>
</evidence>
<protein>
    <submittedName>
        <fullName evidence="3">Protein-glutamine gamma-glutamyltransferase</fullName>
    </submittedName>
</protein>
<gene>
    <name evidence="3" type="ORF">A3844_21920</name>
</gene>
<sequence>MAFGYDNPGSGFEQKMRERIIETAIEMNTGGTDFSTFKNSRCNPKYWIRTENGGFQLRSDVTPSAAIQDIFSNGQLYAFECAMAMVMILYKATIDMIGENAFNQHFTDLFLWDWNYDSNLRMITTFDPSEMQPGDVVYFKNPDHDPDKPEWQGENTVLLGNDSYYGHGLGIKSAEGIIRSLNRERVPGSRTSAYLTDEGLHPDFAYLQTLSSRSVRGPKGSGDAHHRIFSRIGVKSYITK</sequence>
<dbReference type="Proteomes" id="UP000186058">
    <property type="component" value="Unassembled WGS sequence"/>
</dbReference>
<keyword evidence="2" id="KW-0749">Sporulation</keyword>
<dbReference type="InterPro" id="IPR020916">
    <property type="entry name" value="Gln_gamma-glutamylTfrase_bac"/>
</dbReference>
<evidence type="ECO:0000313" key="3">
    <source>
        <dbReference type="EMBL" id="OKP83497.1"/>
    </source>
</evidence>
<reference evidence="3 4" key="1">
    <citation type="submission" date="2016-03" db="EMBL/GenBank/DDBJ databases">
        <authorList>
            <person name="Sant'Anna F.H."/>
            <person name="Ambrosini A."/>
            <person name="Souza R."/>
            <person name="Bach E."/>
            <person name="Fernandes G."/>
            <person name="Balsanelli E."/>
            <person name="Baura V.A."/>
            <person name="Souza E.M."/>
            <person name="Passaglia L."/>
        </authorList>
    </citation>
    <scope>NUCLEOTIDE SEQUENCE [LARGE SCALE GENOMIC DNA]</scope>
    <source>
        <strain evidence="3 4">P26E</strain>
    </source>
</reference>
<accession>A0ABX3EIM3</accession>
<dbReference type="EMBL" id="LVWI01000059">
    <property type="protein sequence ID" value="OKP83497.1"/>
    <property type="molecule type" value="Genomic_DNA"/>
</dbReference>
<evidence type="ECO:0000256" key="1">
    <source>
        <dbReference type="ARBA" id="ARBA00022679"/>
    </source>
</evidence>
<comment type="caution">
    <text evidence="3">The sequence shown here is derived from an EMBL/GenBank/DDBJ whole genome shotgun (WGS) entry which is preliminary data.</text>
</comment>
<keyword evidence="4" id="KW-1185">Reference proteome</keyword>
<dbReference type="Pfam" id="PF20085">
    <property type="entry name" value="TGL"/>
    <property type="match status" value="1"/>
</dbReference>
<proteinExistence type="predicted"/>
<organism evidence="3 4">
    <name type="scientific">Paenibacillus helianthi</name>
    <dbReference type="NCBI Taxonomy" id="1349432"/>
    <lineage>
        <taxon>Bacteria</taxon>
        <taxon>Bacillati</taxon>
        <taxon>Bacillota</taxon>
        <taxon>Bacilli</taxon>
        <taxon>Bacillales</taxon>
        <taxon>Paenibacillaceae</taxon>
        <taxon>Paenibacillus</taxon>
    </lineage>
</organism>
<evidence type="ECO:0000256" key="2">
    <source>
        <dbReference type="ARBA" id="ARBA00022969"/>
    </source>
</evidence>
<name>A0ABX3EIM3_9BACL</name>
<keyword evidence="1" id="KW-0808">Transferase</keyword>